<dbReference type="RefSeq" id="WP_309542191.1">
    <property type="nucleotide sequence ID" value="NZ_CP133659.1"/>
</dbReference>
<evidence type="ECO:0000313" key="3">
    <source>
        <dbReference type="EMBL" id="WMW66287.1"/>
    </source>
</evidence>
<evidence type="ECO:0000256" key="1">
    <source>
        <dbReference type="SAM" id="MobiDB-lite"/>
    </source>
</evidence>
<reference evidence="3" key="1">
    <citation type="submission" date="2023-09" db="EMBL/GenBank/DDBJ databases">
        <authorList>
            <consortium name="CW5 consortium"/>
            <person name="Lu C.-W."/>
        </authorList>
    </citation>
    <scope>NUCLEOTIDE SEQUENCE</scope>
    <source>
        <strain evidence="3">KPS</strain>
    </source>
</reference>
<evidence type="ECO:0000259" key="2">
    <source>
        <dbReference type="Pfam" id="PF11726"/>
    </source>
</evidence>
<feature type="domain" description="YagK/YfjJ C-terminal" evidence="2">
    <location>
        <begin position="28"/>
        <end position="119"/>
    </location>
</feature>
<dbReference type="EMBL" id="CP133659">
    <property type="protein sequence ID" value="WMW66287.1"/>
    <property type="molecule type" value="Genomic_DNA"/>
</dbReference>
<proteinExistence type="predicted"/>
<dbReference type="Proteomes" id="UP001180616">
    <property type="component" value="Chromosome"/>
</dbReference>
<accession>A0ABY9R3V7</accession>
<feature type="compositionally biased region" description="Basic and acidic residues" evidence="1">
    <location>
        <begin position="180"/>
        <end position="189"/>
    </location>
</feature>
<gene>
    <name evidence="3" type="ORF">KPS_000853</name>
</gene>
<sequence length="195" mass="22100">MDYRSHKSNEMINGIMDKYHTALEQSLADHSKVMQVRLDLHYPENGYVTPNSTHIQDFNYNLKRSLARKKFAGSHNPDPKLIWVREQNESEHPHYHALMLVNGNALDNPHSILEKASSLWGRALGVDPTGLVHRCDKDRNGNRQENGIMIRRGSPGEAVQRAKCEQQASVPGQSLQQGHPPERGMDMRGHQNPKG</sequence>
<protein>
    <submittedName>
        <fullName evidence="3">Inovirus Gp2 family protein</fullName>
    </submittedName>
</protein>
<organism evidence="3 4">
    <name type="scientific">Nitratidesulfovibrio liaohensis</name>
    <dbReference type="NCBI Taxonomy" id="2604158"/>
    <lineage>
        <taxon>Bacteria</taxon>
        <taxon>Pseudomonadati</taxon>
        <taxon>Thermodesulfobacteriota</taxon>
        <taxon>Desulfovibrionia</taxon>
        <taxon>Desulfovibrionales</taxon>
        <taxon>Desulfovibrionaceae</taxon>
        <taxon>Nitratidesulfovibrio</taxon>
    </lineage>
</organism>
<feature type="region of interest" description="Disordered" evidence="1">
    <location>
        <begin position="135"/>
        <end position="195"/>
    </location>
</feature>
<evidence type="ECO:0000313" key="4">
    <source>
        <dbReference type="Proteomes" id="UP001180616"/>
    </source>
</evidence>
<dbReference type="InterPro" id="IPR057271">
    <property type="entry name" value="YagK_YfjJ_C"/>
</dbReference>
<name>A0ABY9R3V7_9BACT</name>
<feature type="compositionally biased region" description="Polar residues" evidence="1">
    <location>
        <begin position="166"/>
        <end position="177"/>
    </location>
</feature>
<keyword evidence="4" id="KW-1185">Reference proteome</keyword>
<dbReference type="Pfam" id="PF11726">
    <property type="entry name" value="YagK_YfjJ_C"/>
    <property type="match status" value="1"/>
</dbReference>